<evidence type="ECO:0000313" key="1">
    <source>
        <dbReference type="EMBL" id="GJD92908.1"/>
    </source>
</evidence>
<accession>A0ABQ4RRX2</accession>
<dbReference type="EMBL" id="BPQP01000001">
    <property type="protein sequence ID" value="GJD92908.1"/>
    <property type="molecule type" value="Genomic_DNA"/>
</dbReference>
<reference evidence="1" key="2">
    <citation type="submission" date="2021-08" db="EMBL/GenBank/DDBJ databases">
        <authorList>
            <person name="Tani A."/>
            <person name="Ola A."/>
            <person name="Ogura Y."/>
            <person name="Katsura K."/>
            <person name="Hayashi T."/>
        </authorList>
    </citation>
    <scope>NUCLEOTIDE SEQUENCE</scope>
    <source>
        <strain evidence="1">DSM 19015</strain>
    </source>
</reference>
<sequence length="117" mass="12904">MTDEPVCSVCSRLTRLSCEQPNCPTRVRAVNLALVSAVTPIAALKRQALEVDRAVFDEGRLPKVAEWSGILEMILKLDERPSATEDGAEYSDEELELARLPAPAMKPAGNVVPFRRR</sequence>
<gene>
    <name evidence="1" type="ORF">OCOJLMKI_0091</name>
</gene>
<reference evidence="1" key="1">
    <citation type="journal article" date="2021" name="Front. Microbiol.">
        <title>Comprehensive Comparative Genomics and Phenotyping of Methylobacterium Species.</title>
        <authorList>
            <person name="Alessa O."/>
            <person name="Ogura Y."/>
            <person name="Fujitani Y."/>
            <person name="Takami H."/>
            <person name="Hayashi T."/>
            <person name="Sahin N."/>
            <person name="Tani A."/>
        </authorList>
    </citation>
    <scope>NUCLEOTIDE SEQUENCE</scope>
    <source>
        <strain evidence="1">DSM 19015</strain>
    </source>
</reference>
<proteinExistence type="predicted"/>
<dbReference type="Proteomes" id="UP001055125">
    <property type="component" value="Unassembled WGS sequence"/>
</dbReference>
<evidence type="ECO:0000313" key="2">
    <source>
        <dbReference type="Proteomes" id="UP001055125"/>
    </source>
</evidence>
<comment type="caution">
    <text evidence="1">The sequence shown here is derived from an EMBL/GenBank/DDBJ whole genome shotgun (WGS) entry which is preliminary data.</text>
</comment>
<dbReference type="RefSeq" id="WP_238241996.1">
    <property type="nucleotide sequence ID" value="NZ_BPQP01000001.1"/>
</dbReference>
<protein>
    <submittedName>
        <fullName evidence="1">Uncharacterized protein</fullName>
    </submittedName>
</protein>
<organism evidence="1 2">
    <name type="scientific">Methylobacterium iners</name>
    <dbReference type="NCBI Taxonomy" id="418707"/>
    <lineage>
        <taxon>Bacteria</taxon>
        <taxon>Pseudomonadati</taxon>
        <taxon>Pseudomonadota</taxon>
        <taxon>Alphaproteobacteria</taxon>
        <taxon>Hyphomicrobiales</taxon>
        <taxon>Methylobacteriaceae</taxon>
        <taxon>Methylobacterium</taxon>
    </lineage>
</organism>
<keyword evidence="2" id="KW-1185">Reference proteome</keyword>
<name>A0ABQ4RRX2_9HYPH</name>